<keyword evidence="4 6" id="KW-0238">DNA-binding</keyword>
<keyword evidence="6" id="KW-0814">Transposable element</keyword>
<dbReference type="GO" id="GO:0006313">
    <property type="term" value="P:DNA transposition"/>
    <property type="evidence" value="ECO:0007669"/>
    <property type="project" value="UniProtKB-UniRule"/>
</dbReference>
<sequence length="398" mass="45645">MSDKIIQLNEDLIKHDLKDLVRSSVEETLNALLDKEADELVNAEKYERSSERQGYRSGHYKRNLHTTAGEVELKVPKLKGIPFETAIIERYRRRESSVEEALIEMYLAGVSVRRVEDITEALWGTKVSPGTISNLNKKAYEHIETWRTRPLVGSYPYVYVDGVYLKRSWGGEIQNVSILVAIGVSTDGCREIIGAAEGMKEDKESWRSFFVWLKERGLTGVRLIIGDKNLGMLETIPEVFPDTRYQRCTVHFYRNIFSATPRNKMKAVAMMLKAIHAQESKESAREKARQVAEKLKEMKLSSAAKKLQDGIEETLTYMDFPTQHWTRIRTNNTIERLNREIKRRTKAIGAFPDGQSALMLVCARLRHVAATQWGSRRYMNMDHLFKAEDDLLSDIIAG</sequence>
<evidence type="ECO:0000256" key="3">
    <source>
        <dbReference type="ARBA" id="ARBA00022578"/>
    </source>
</evidence>
<dbReference type="PANTHER" id="PTHR33217:SF7">
    <property type="entry name" value="TRANSPOSASE FOR INSERTION SEQUENCE ELEMENT IS1081"/>
    <property type="match status" value="1"/>
</dbReference>
<evidence type="ECO:0000256" key="5">
    <source>
        <dbReference type="ARBA" id="ARBA00023172"/>
    </source>
</evidence>
<dbReference type="GO" id="GO:0004803">
    <property type="term" value="F:transposase activity"/>
    <property type="evidence" value="ECO:0007669"/>
    <property type="project" value="UniProtKB-UniRule"/>
</dbReference>
<dbReference type="InterPro" id="IPR001207">
    <property type="entry name" value="Transposase_mutator"/>
</dbReference>
<keyword evidence="3 6" id="KW-0815">Transposition</keyword>
<evidence type="ECO:0000256" key="1">
    <source>
        <dbReference type="ARBA" id="ARBA00002190"/>
    </source>
</evidence>
<dbReference type="NCBIfam" id="NF033543">
    <property type="entry name" value="transpos_IS256"/>
    <property type="match status" value="1"/>
</dbReference>
<organism evidence="7 8">
    <name type="scientific">Mediterraneibacter gnavus</name>
    <name type="common">Ruminococcus gnavus</name>
    <dbReference type="NCBI Taxonomy" id="33038"/>
    <lineage>
        <taxon>Bacteria</taxon>
        <taxon>Bacillati</taxon>
        <taxon>Bacillota</taxon>
        <taxon>Clostridia</taxon>
        <taxon>Lachnospirales</taxon>
        <taxon>Lachnospiraceae</taxon>
        <taxon>Mediterraneibacter</taxon>
    </lineage>
</organism>
<reference evidence="7 8" key="1">
    <citation type="submission" date="2018-08" db="EMBL/GenBank/DDBJ databases">
        <title>A genome reference for cultivated species of the human gut microbiota.</title>
        <authorList>
            <person name="Zou Y."/>
            <person name="Xue W."/>
            <person name="Luo G."/>
        </authorList>
    </citation>
    <scope>NUCLEOTIDE SEQUENCE [LARGE SCALE GENOMIC DNA]</scope>
    <source>
        <strain evidence="7 8">AF33-12</strain>
    </source>
</reference>
<dbReference type="PROSITE" id="PS01007">
    <property type="entry name" value="TRANSPOSASE_MUTATOR"/>
    <property type="match status" value="1"/>
</dbReference>
<name>A0A415S3D4_MEDGN</name>
<comment type="similarity">
    <text evidence="2 6">Belongs to the transposase mutator family.</text>
</comment>
<comment type="caution">
    <text evidence="7">The sequence shown here is derived from an EMBL/GenBank/DDBJ whole genome shotgun (WGS) entry which is preliminary data.</text>
</comment>
<evidence type="ECO:0000313" key="7">
    <source>
        <dbReference type="EMBL" id="RHM69839.1"/>
    </source>
</evidence>
<dbReference type="Pfam" id="PF00872">
    <property type="entry name" value="Transposase_mut"/>
    <property type="match status" value="1"/>
</dbReference>
<keyword evidence="5 6" id="KW-0233">DNA recombination</keyword>
<accession>A0A415S3D4</accession>
<proteinExistence type="inferred from homology"/>
<dbReference type="Proteomes" id="UP000285610">
    <property type="component" value="Unassembled WGS sequence"/>
</dbReference>
<evidence type="ECO:0000256" key="6">
    <source>
        <dbReference type="RuleBase" id="RU365089"/>
    </source>
</evidence>
<comment type="function">
    <text evidence="1 6">Required for the transposition of the insertion element.</text>
</comment>
<dbReference type="RefSeq" id="WP_118445305.1">
    <property type="nucleotide sequence ID" value="NZ_JBCPGC010000017.1"/>
</dbReference>
<dbReference type="PANTHER" id="PTHR33217">
    <property type="entry name" value="TRANSPOSASE FOR INSERTION SEQUENCE ELEMENT IS1081"/>
    <property type="match status" value="1"/>
</dbReference>
<evidence type="ECO:0000313" key="8">
    <source>
        <dbReference type="Proteomes" id="UP000285610"/>
    </source>
</evidence>
<dbReference type="AlphaFoldDB" id="A0A415S3D4"/>
<protein>
    <recommendedName>
        <fullName evidence="6">Mutator family transposase</fullName>
    </recommendedName>
</protein>
<dbReference type="GO" id="GO:0003677">
    <property type="term" value="F:DNA binding"/>
    <property type="evidence" value="ECO:0007669"/>
    <property type="project" value="UniProtKB-UniRule"/>
</dbReference>
<dbReference type="EMBL" id="QRQE01000067">
    <property type="protein sequence ID" value="RHM69839.1"/>
    <property type="molecule type" value="Genomic_DNA"/>
</dbReference>
<evidence type="ECO:0000256" key="4">
    <source>
        <dbReference type="ARBA" id="ARBA00023125"/>
    </source>
</evidence>
<gene>
    <name evidence="7" type="ORF">DWZ50_17810</name>
</gene>
<evidence type="ECO:0000256" key="2">
    <source>
        <dbReference type="ARBA" id="ARBA00010961"/>
    </source>
</evidence>